<dbReference type="RefSeq" id="WP_378068787.1">
    <property type="nucleotide sequence ID" value="NZ_JBHSBL010000018.1"/>
</dbReference>
<dbReference type="PANTHER" id="PTHR38459:SF1">
    <property type="entry name" value="PROPHAGE BACTOPRENOL-LINKED GLUCOSE TRANSLOCASE HOMOLOG"/>
    <property type="match status" value="1"/>
</dbReference>
<feature type="transmembrane region" description="Helical" evidence="6">
    <location>
        <begin position="43"/>
        <end position="63"/>
    </location>
</feature>
<evidence type="ECO:0000259" key="7">
    <source>
        <dbReference type="Pfam" id="PF04138"/>
    </source>
</evidence>
<keyword evidence="4 6" id="KW-1133">Transmembrane helix</keyword>
<comment type="caution">
    <text evidence="8">The sequence shown here is derived from an EMBL/GenBank/DDBJ whole genome shotgun (WGS) entry which is preliminary data.</text>
</comment>
<evidence type="ECO:0000313" key="9">
    <source>
        <dbReference type="Proteomes" id="UP001595867"/>
    </source>
</evidence>
<accession>A0ABV8IV97</accession>
<keyword evidence="9" id="KW-1185">Reference proteome</keyword>
<feature type="transmembrane region" description="Helical" evidence="6">
    <location>
        <begin position="100"/>
        <end position="120"/>
    </location>
</feature>
<sequence>MPNAETVTRIVRYAVSGVLSALTHLTVGLGASVLFGFPPVPASTVGFGASVGVSYLLQRAWVFRSGAAHTVTGPRFLTVTAAAFGLNTAILWTGASLLGAPYAVAQGVAILLIPGLNYLLNSRWTFYSGTATRRDRNCRREVAARSRPAARPPV</sequence>
<evidence type="ECO:0000256" key="2">
    <source>
        <dbReference type="ARBA" id="ARBA00009399"/>
    </source>
</evidence>
<dbReference type="PANTHER" id="PTHR38459">
    <property type="entry name" value="PROPHAGE BACTOPRENOL-LINKED GLUCOSE TRANSLOCASE HOMOLOG"/>
    <property type="match status" value="1"/>
</dbReference>
<organism evidence="8 9">
    <name type="scientific">Actinoplanes subglobosus</name>
    <dbReference type="NCBI Taxonomy" id="1547892"/>
    <lineage>
        <taxon>Bacteria</taxon>
        <taxon>Bacillati</taxon>
        <taxon>Actinomycetota</taxon>
        <taxon>Actinomycetes</taxon>
        <taxon>Micromonosporales</taxon>
        <taxon>Micromonosporaceae</taxon>
        <taxon>Actinoplanes</taxon>
    </lineage>
</organism>
<evidence type="ECO:0000256" key="1">
    <source>
        <dbReference type="ARBA" id="ARBA00004141"/>
    </source>
</evidence>
<dbReference type="EMBL" id="JBHSBL010000018">
    <property type="protein sequence ID" value="MFC4067881.1"/>
    <property type="molecule type" value="Genomic_DNA"/>
</dbReference>
<comment type="subcellular location">
    <subcellularLocation>
        <location evidence="1">Membrane</location>
        <topology evidence="1">Multi-pass membrane protein</topology>
    </subcellularLocation>
</comment>
<keyword evidence="3 6" id="KW-0812">Transmembrane</keyword>
<feature type="domain" description="GtrA/DPMS transmembrane" evidence="7">
    <location>
        <begin position="12"/>
        <end position="126"/>
    </location>
</feature>
<comment type="similarity">
    <text evidence="2">Belongs to the GtrA family.</text>
</comment>
<dbReference type="Proteomes" id="UP001595867">
    <property type="component" value="Unassembled WGS sequence"/>
</dbReference>
<dbReference type="InterPro" id="IPR007267">
    <property type="entry name" value="GtrA_DPMS_TM"/>
</dbReference>
<reference evidence="9" key="1">
    <citation type="journal article" date="2019" name="Int. J. Syst. Evol. Microbiol.">
        <title>The Global Catalogue of Microorganisms (GCM) 10K type strain sequencing project: providing services to taxonomists for standard genome sequencing and annotation.</title>
        <authorList>
            <consortium name="The Broad Institute Genomics Platform"/>
            <consortium name="The Broad Institute Genome Sequencing Center for Infectious Disease"/>
            <person name="Wu L."/>
            <person name="Ma J."/>
        </authorList>
    </citation>
    <scope>NUCLEOTIDE SEQUENCE [LARGE SCALE GENOMIC DNA]</scope>
    <source>
        <strain evidence="9">TBRC 5832</strain>
    </source>
</reference>
<evidence type="ECO:0000256" key="4">
    <source>
        <dbReference type="ARBA" id="ARBA00022989"/>
    </source>
</evidence>
<keyword evidence="5 6" id="KW-0472">Membrane</keyword>
<proteinExistence type="inferred from homology"/>
<gene>
    <name evidence="8" type="ORF">ACFO0C_23360</name>
</gene>
<protein>
    <submittedName>
        <fullName evidence="8">GtrA family protein</fullName>
    </submittedName>
</protein>
<evidence type="ECO:0000256" key="3">
    <source>
        <dbReference type="ARBA" id="ARBA00022692"/>
    </source>
</evidence>
<evidence type="ECO:0000313" key="8">
    <source>
        <dbReference type="EMBL" id="MFC4067881.1"/>
    </source>
</evidence>
<feature type="transmembrane region" description="Helical" evidence="6">
    <location>
        <begin position="75"/>
        <end position="94"/>
    </location>
</feature>
<dbReference type="Pfam" id="PF04138">
    <property type="entry name" value="GtrA_DPMS_TM"/>
    <property type="match status" value="1"/>
</dbReference>
<name>A0ABV8IV97_9ACTN</name>
<evidence type="ECO:0000256" key="5">
    <source>
        <dbReference type="ARBA" id="ARBA00023136"/>
    </source>
</evidence>
<evidence type="ECO:0000256" key="6">
    <source>
        <dbReference type="SAM" id="Phobius"/>
    </source>
</evidence>
<dbReference type="InterPro" id="IPR051401">
    <property type="entry name" value="GtrA_CellWall_Glycosyl"/>
</dbReference>
<feature type="transmembrane region" description="Helical" evidence="6">
    <location>
        <begin position="12"/>
        <end position="37"/>
    </location>
</feature>